<name>J4I1Z9_9APHY</name>
<dbReference type="STRING" id="599839.J4I1Z9"/>
<dbReference type="Gene3D" id="2.60.120.10">
    <property type="entry name" value="Jelly Rolls"/>
    <property type="match status" value="2"/>
</dbReference>
<reference evidence="16 17" key="1">
    <citation type="journal article" date="2012" name="Appl. Environ. Microbiol.">
        <title>Short-read sequencing for genomic analysis of the brown rot fungus Fibroporia radiculosa.</title>
        <authorList>
            <person name="Tang J.D."/>
            <person name="Perkins A.D."/>
            <person name="Sonstegard T.S."/>
            <person name="Schroeder S.G."/>
            <person name="Burgess S.C."/>
            <person name="Diehl S.V."/>
        </authorList>
    </citation>
    <scope>NUCLEOTIDE SEQUENCE [LARGE SCALE GENOMIC DNA]</scope>
    <source>
        <strain evidence="16 17">TFFH 294</strain>
    </source>
</reference>
<evidence type="ECO:0000256" key="12">
    <source>
        <dbReference type="PIRSR" id="PIRSR001480-2"/>
    </source>
</evidence>
<evidence type="ECO:0000259" key="14">
    <source>
        <dbReference type="Pfam" id="PF20511"/>
    </source>
</evidence>
<dbReference type="PANTHER" id="PTHR10309:SF0">
    <property type="entry name" value="MANNOSE-6-PHOSPHATE ISOMERASE"/>
    <property type="match status" value="1"/>
</dbReference>
<dbReference type="UniPathway" id="UPA00126">
    <property type="reaction ID" value="UER00423"/>
</dbReference>
<proteinExistence type="inferred from homology"/>
<comment type="function">
    <text evidence="2">Involved in the synthesis of the GDP-mannose and dolichol-phosphate-mannose required for a number of critical mannosyl transfer reactions.</text>
</comment>
<feature type="binding site" evidence="12">
    <location>
        <position position="140"/>
    </location>
    <ligand>
        <name>Zn(2+)</name>
        <dbReference type="ChEBI" id="CHEBI:29105"/>
    </ligand>
</feature>
<comment type="pathway">
    <text evidence="3">Nucleotide-sugar biosynthesis; GDP-alpha-D-mannose biosynthesis; alpha-D-mannose 1-phosphate from D-fructose 6-phosphate: step 1/2.</text>
</comment>
<gene>
    <name evidence="16" type="ORF">FIBRA_08041</name>
</gene>
<evidence type="ECO:0000256" key="8">
    <source>
        <dbReference type="ARBA" id="ARBA00022833"/>
    </source>
</evidence>
<dbReference type="GO" id="GO:0005829">
    <property type="term" value="C:cytosol"/>
    <property type="evidence" value="ECO:0007669"/>
    <property type="project" value="TreeGrafter"/>
</dbReference>
<sequence length="444" mass="48602">MASQAPLIRIKSAIQKYPWGKTGNASLVARLAPNAVGSDFQLDGQKSYAEIWMGTHPHGPAKLYDSPSTSLQSLISTSPATFLGEPVHSKWPGTTQVPFLFKILSIEKALPLQAHPDKELGERLYKEKSDLASDSNHKPEIAVAIGRPLGKWGKDVAFTGFVGFRPLKEIAESMKGVAELREAVGEAKVVDEFVQDPTKERLKSVWSALLKNGAEGRAEKWVEKLAARIKGGKKEGMSEEQAQLISEVEKQYPGDVGVLVTTFFMNFVKLRRGEAIYIGADEVHAYLEGDIIECMAVSDNVVNAAFSPPEEVKSQIPTFLEMLTYTARPASHWNLPARSYKYSVHARTTAYDPPLEEFVVLGTVFHPGPGSTGDGGRKERLEPSDGPTMGIVTRGRVRMNVGDETVDLEEGAVVYVVPGNTINVELLQPDQEGEGEVWWATCVI</sequence>
<feature type="domain" description="Phosphomannose isomerase type I catalytic" evidence="14">
    <location>
        <begin position="7"/>
        <end position="146"/>
    </location>
</feature>
<dbReference type="GeneID" id="24100718"/>
<dbReference type="PIRSF" id="PIRSF001480">
    <property type="entry name" value="Mannose-6-phosphate_isomerase"/>
    <property type="match status" value="1"/>
</dbReference>
<comment type="catalytic activity">
    <reaction evidence="1">
        <text>D-mannose 6-phosphate = D-fructose 6-phosphate</text>
        <dbReference type="Rhea" id="RHEA:12356"/>
        <dbReference type="ChEBI" id="CHEBI:58735"/>
        <dbReference type="ChEBI" id="CHEBI:61527"/>
        <dbReference type="EC" id="5.3.1.8"/>
    </reaction>
</comment>
<dbReference type="CDD" id="cd07011">
    <property type="entry name" value="cupin_PMI_type_I_N"/>
    <property type="match status" value="1"/>
</dbReference>
<dbReference type="Gene3D" id="1.10.441.10">
    <property type="entry name" value="Phosphomannose Isomerase, domain 2"/>
    <property type="match status" value="1"/>
</dbReference>
<keyword evidence="17" id="KW-1185">Reference proteome</keyword>
<dbReference type="InterPro" id="IPR011051">
    <property type="entry name" value="RmlC_Cupin_sf"/>
</dbReference>
<feature type="binding site" evidence="12">
    <location>
        <position position="284"/>
    </location>
    <ligand>
        <name>Zn(2+)</name>
        <dbReference type="ChEBI" id="CHEBI:29105"/>
    </ligand>
</feature>
<evidence type="ECO:0000256" key="4">
    <source>
        <dbReference type="ARBA" id="ARBA00010772"/>
    </source>
</evidence>
<feature type="region of interest" description="Disordered" evidence="13">
    <location>
        <begin position="368"/>
        <end position="391"/>
    </location>
</feature>
<evidence type="ECO:0000256" key="1">
    <source>
        <dbReference type="ARBA" id="ARBA00000757"/>
    </source>
</evidence>
<feature type="domain" description="Phosphomannose isomerase type I helical insertion" evidence="15">
    <location>
        <begin position="192"/>
        <end position="263"/>
    </location>
</feature>
<dbReference type="GO" id="GO:0004476">
    <property type="term" value="F:mannose-6-phosphate isomerase activity"/>
    <property type="evidence" value="ECO:0007669"/>
    <property type="project" value="UniProtKB-EC"/>
</dbReference>
<feature type="binding site" evidence="12">
    <location>
        <position position="115"/>
    </location>
    <ligand>
        <name>Zn(2+)</name>
        <dbReference type="ChEBI" id="CHEBI:29105"/>
    </ligand>
</feature>
<dbReference type="Proteomes" id="UP000006352">
    <property type="component" value="Unassembled WGS sequence"/>
</dbReference>
<dbReference type="NCBIfam" id="TIGR00218">
    <property type="entry name" value="manA"/>
    <property type="match status" value="1"/>
</dbReference>
<evidence type="ECO:0000256" key="11">
    <source>
        <dbReference type="ARBA" id="ARBA00030762"/>
    </source>
</evidence>
<evidence type="ECO:0000256" key="2">
    <source>
        <dbReference type="ARBA" id="ARBA00002564"/>
    </source>
</evidence>
<evidence type="ECO:0000256" key="7">
    <source>
        <dbReference type="ARBA" id="ARBA00022723"/>
    </source>
</evidence>
<evidence type="ECO:0000313" key="16">
    <source>
        <dbReference type="EMBL" id="CCM05807.1"/>
    </source>
</evidence>
<dbReference type="InterPro" id="IPR014710">
    <property type="entry name" value="RmlC-like_jellyroll"/>
</dbReference>
<evidence type="ECO:0000256" key="9">
    <source>
        <dbReference type="ARBA" id="ARBA00023235"/>
    </source>
</evidence>
<evidence type="ECO:0000256" key="10">
    <source>
        <dbReference type="ARBA" id="ARBA00029741"/>
    </source>
</evidence>
<dbReference type="Pfam" id="PF20511">
    <property type="entry name" value="PMI_typeI_cat"/>
    <property type="match status" value="1"/>
</dbReference>
<evidence type="ECO:0000313" key="17">
    <source>
        <dbReference type="Proteomes" id="UP000006352"/>
    </source>
</evidence>
<dbReference type="RefSeq" id="XP_012185090.1">
    <property type="nucleotide sequence ID" value="XM_012329700.1"/>
</dbReference>
<feature type="binding site" evidence="12">
    <location>
        <position position="113"/>
    </location>
    <ligand>
        <name>Zn(2+)</name>
        <dbReference type="ChEBI" id="CHEBI:29105"/>
    </ligand>
</feature>
<protein>
    <recommendedName>
        <fullName evidence="6">Mannose-6-phosphate isomerase</fullName>
        <ecNumber evidence="5">5.3.1.8</ecNumber>
    </recommendedName>
    <alternativeName>
        <fullName evidence="10">Phosphohexomutase</fullName>
    </alternativeName>
    <alternativeName>
        <fullName evidence="11">Phosphomannose isomerase</fullName>
    </alternativeName>
</protein>
<keyword evidence="9" id="KW-0413">Isomerase</keyword>
<dbReference type="PANTHER" id="PTHR10309">
    <property type="entry name" value="MANNOSE-6-PHOSPHATE ISOMERASE"/>
    <property type="match status" value="1"/>
</dbReference>
<dbReference type="GO" id="GO:0009298">
    <property type="term" value="P:GDP-mannose biosynthetic process"/>
    <property type="evidence" value="ECO:0007669"/>
    <property type="project" value="UniProtKB-UniPathway"/>
</dbReference>
<dbReference type="FunCoup" id="J4I1Z9">
    <property type="interactions" value="375"/>
</dbReference>
<dbReference type="InterPro" id="IPR046458">
    <property type="entry name" value="PMI_typeI_hel"/>
</dbReference>
<comment type="similarity">
    <text evidence="4">Belongs to the mannose-6-phosphate isomerase type 1 family.</text>
</comment>
<dbReference type="GO" id="GO:0005975">
    <property type="term" value="P:carbohydrate metabolic process"/>
    <property type="evidence" value="ECO:0007669"/>
    <property type="project" value="InterPro"/>
</dbReference>
<evidence type="ECO:0000256" key="5">
    <source>
        <dbReference type="ARBA" id="ARBA00011956"/>
    </source>
</evidence>
<comment type="cofactor">
    <cofactor evidence="12">
        <name>Zn(2+)</name>
        <dbReference type="ChEBI" id="CHEBI:29105"/>
    </cofactor>
    <text evidence="12">Binds 1 zinc ion per subunit.</text>
</comment>
<organism evidence="16 17">
    <name type="scientific">Fibroporia radiculosa</name>
    <dbReference type="NCBI Taxonomy" id="599839"/>
    <lineage>
        <taxon>Eukaryota</taxon>
        <taxon>Fungi</taxon>
        <taxon>Dikarya</taxon>
        <taxon>Basidiomycota</taxon>
        <taxon>Agaricomycotina</taxon>
        <taxon>Agaricomycetes</taxon>
        <taxon>Polyporales</taxon>
        <taxon>Fibroporiaceae</taxon>
        <taxon>Fibroporia</taxon>
    </lineage>
</organism>
<keyword evidence="7 12" id="KW-0479">Metal-binding</keyword>
<dbReference type="InterPro" id="IPR001250">
    <property type="entry name" value="Man6P_Isoase-1"/>
</dbReference>
<keyword evidence="8 12" id="KW-0862">Zinc</keyword>
<dbReference type="InParanoid" id="J4I1Z9"/>
<dbReference type="PRINTS" id="PR00714">
    <property type="entry name" value="MAN6PISMRASE"/>
</dbReference>
<dbReference type="EMBL" id="HE797207">
    <property type="protein sequence ID" value="CCM05807.1"/>
    <property type="molecule type" value="Genomic_DNA"/>
</dbReference>
<dbReference type="InterPro" id="IPR016305">
    <property type="entry name" value="Mannose-6-P_Isomerase"/>
</dbReference>
<dbReference type="GO" id="GO:0008270">
    <property type="term" value="F:zinc ion binding"/>
    <property type="evidence" value="ECO:0007669"/>
    <property type="project" value="InterPro"/>
</dbReference>
<evidence type="ECO:0000259" key="15">
    <source>
        <dbReference type="Pfam" id="PF20512"/>
    </source>
</evidence>
<evidence type="ECO:0000256" key="6">
    <source>
        <dbReference type="ARBA" id="ARBA00018236"/>
    </source>
</evidence>
<dbReference type="AlphaFoldDB" id="J4I1Z9"/>
<dbReference type="EC" id="5.3.1.8" evidence="5"/>
<dbReference type="Pfam" id="PF20512">
    <property type="entry name" value="PMI_typeI_hel"/>
    <property type="match status" value="1"/>
</dbReference>
<evidence type="ECO:0000256" key="3">
    <source>
        <dbReference type="ARBA" id="ARBA00004666"/>
    </source>
</evidence>
<evidence type="ECO:0000256" key="13">
    <source>
        <dbReference type="SAM" id="MobiDB-lite"/>
    </source>
</evidence>
<accession>J4I1Z9</accession>
<dbReference type="InterPro" id="IPR046457">
    <property type="entry name" value="PMI_typeI_cat"/>
</dbReference>
<dbReference type="HOGENOM" id="CLU_026967_0_0_1"/>
<dbReference type="SUPFAM" id="SSF51182">
    <property type="entry name" value="RmlC-like cupins"/>
    <property type="match status" value="1"/>
</dbReference>
<dbReference type="OrthoDB" id="6605218at2759"/>